<keyword evidence="3" id="KW-1185">Reference proteome</keyword>
<evidence type="ECO:0008006" key="4">
    <source>
        <dbReference type="Google" id="ProtNLM"/>
    </source>
</evidence>
<gene>
    <name evidence="2" type="ORF">MHEL_04390</name>
</gene>
<reference evidence="2 3" key="1">
    <citation type="journal article" date="2019" name="Emerg. Microbes Infect.">
        <title>Comprehensive subspecies identification of 175 nontuberculous mycobacteria species based on 7547 genomic profiles.</title>
        <authorList>
            <person name="Matsumoto Y."/>
            <person name="Kinjo T."/>
            <person name="Motooka D."/>
            <person name="Nabeya D."/>
            <person name="Jung N."/>
            <person name="Uechi K."/>
            <person name="Horii T."/>
            <person name="Iida T."/>
            <person name="Fujita J."/>
            <person name="Nakamura S."/>
        </authorList>
    </citation>
    <scope>NUCLEOTIDE SEQUENCE [LARGE SCALE GENOMIC DNA]</scope>
    <source>
        <strain evidence="2 3">JCM 30396</strain>
    </source>
</reference>
<dbReference type="EMBL" id="AP022596">
    <property type="protein sequence ID" value="BBY62196.1"/>
    <property type="molecule type" value="Genomic_DNA"/>
</dbReference>
<feature type="signal peptide" evidence="1">
    <location>
        <begin position="1"/>
        <end position="23"/>
    </location>
</feature>
<dbReference type="RefSeq" id="WP_163746043.1">
    <property type="nucleotide sequence ID" value="NZ_AP022596.1"/>
</dbReference>
<feature type="chain" id="PRO_5029461853" description="Secreted protein" evidence="1">
    <location>
        <begin position="24"/>
        <end position="96"/>
    </location>
</feature>
<sequence>MLRLAVSAASVAAGLFLAPVAHATPDTHVPNGDALWCWGGKGTIALVTPYCNGETFPDGSYFHQTGFMQGMLQPLGWNPPFCVDAAGNPFPDGCKA</sequence>
<keyword evidence="1" id="KW-0732">Signal</keyword>
<accession>A0A7I7T2A5</accession>
<organism evidence="2 3">
    <name type="scientific">Mycolicibacterium helvum</name>
    <dbReference type="NCBI Taxonomy" id="1534349"/>
    <lineage>
        <taxon>Bacteria</taxon>
        <taxon>Bacillati</taxon>
        <taxon>Actinomycetota</taxon>
        <taxon>Actinomycetes</taxon>
        <taxon>Mycobacteriales</taxon>
        <taxon>Mycobacteriaceae</taxon>
        <taxon>Mycolicibacterium</taxon>
    </lineage>
</organism>
<dbReference type="AlphaFoldDB" id="A0A7I7T2A5"/>
<name>A0A7I7T2A5_9MYCO</name>
<evidence type="ECO:0000313" key="2">
    <source>
        <dbReference type="EMBL" id="BBY62196.1"/>
    </source>
</evidence>
<evidence type="ECO:0000313" key="3">
    <source>
        <dbReference type="Proteomes" id="UP000467148"/>
    </source>
</evidence>
<protein>
    <recommendedName>
        <fullName evidence="4">Secreted protein</fullName>
    </recommendedName>
</protein>
<proteinExistence type="predicted"/>
<dbReference type="KEGG" id="mhev:MHEL_04390"/>
<dbReference type="Proteomes" id="UP000467148">
    <property type="component" value="Chromosome"/>
</dbReference>
<evidence type="ECO:0000256" key="1">
    <source>
        <dbReference type="SAM" id="SignalP"/>
    </source>
</evidence>